<dbReference type="EMBL" id="JAGTXO010000057">
    <property type="protein sequence ID" value="KAG8458105.1"/>
    <property type="molecule type" value="Genomic_DNA"/>
</dbReference>
<reference evidence="1" key="1">
    <citation type="submission" date="2021-05" db="EMBL/GenBank/DDBJ databases">
        <title>The genome of the haptophyte Pavlova lutheri (Diacronema luteri, Pavlovales) - a model for lipid biosynthesis in eukaryotic algae.</title>
        <authorList>
            <person name="Hulatt C.J."/>
            <person name="Posewitz M.C."/>
        </authorList>
    </citation>
    <scope>NUCLEOTIDE SEQUENCE</scope>
    <source>
        <strain evidence="1">NIVA-4/92</strain>
    </source>
</reference>
<evidence type="ECO:0000313" key="2">
    <source>
        <dbReference type="Proteomes" id="UP000751190"/>
    </source>
</evidence>
<dbReference type="AlphaFoldDB" id="A0A8J6C5G3"/>
<gene>
    <name evidence="1" type="ORF">KFE25_012765</name>
</gene>
<name>A0A8J6C5G3_DIALT</name>
<evidence type="ECO:0000313" key="1">
    <source>
        <dbReference type="EMBL" id="KAG8458105.1"/>
    </source>
</evidence>
<protein>
    <submittedName>
        <fullName evidence="1">Uncharacterized protein</fullName>
    </submittedName>
</protein>
<comment type="caution">
    <text evidence="1">The sequence shown here is derived from an EMBL/GenBank/DDBJ whole genome shotgun (WGS) entry which is preliminary data.</text>
</comment>
<proteinExistence type="predicted"/>
<dbReference type="Proteomes" id="UP000751190">
    <property type="component" value="Unassembled WGS sequence"/>
</dbReference>
<accession>A0A8J6C5G3</accession>
<sequence length="302" mass="30998">MAAVPTRGHRLGATFSPVVRESTERSERLRVARRARAARLELDGRPRVARAARERVGLHVDDADSSVDAWAGASSAELASVWTTSDDLLADAPADARRFVSSYALPLRSQKAARCRHAASSPASPAAPVRARARSATGANGGCEGAPDAGQFAADGGPAVAVAHAPAAAYSPADCAPVGAAAARPDADAPGCAVESAQPARLDAVERVLLRLGFAPRAEPRPTQPVRRAAAPASRRLTLMPRAAPAAQRVADPKVIAARAHEARVLAALAAAVPWASVHAGMARADVTGAPKRVAVGPRLSQ</sequence>
<organism evidence="1 2">
    <name type="scientific">Diacronema lutheri</name>
    <name type="common">Unicellular marine alga</name>
    <name type="synonym">Monochrysis lutheri</name>
    <dbReference type="NCBI Taxonomy" id="2081491"/>
    <lineage>
        <taxon>Eukaryota</taxon>
        <taxon>Haptista</taxon>
        <taxon>Haptophyta</taxon>
        <taxon>Pavlovophyceae</taxon>
        <taxon>Pavlovales</taxon>
        <taxon>Pavlovaceae</taxon>
        <taxon>Diacronema</taxon>
    </lineage>
</organism>
<keyword evidence="2" id="KW-1185">Reference proteome</keyword>